<protein>
    <submittedName>
        <fullName evidence="2">Uncharacterized protein</fullName>
    </submittedName>
</protein>
<keyword evidence="3" id="KW-1185">Reference proteome</keyword>
<organism evidence="2 3">
    <name type="scientific">Neolentinus lepideus HHB14362 ss-1</name>
    <dbReference type="NCBI Taxonomy" id="1314782"/>
    <lineage>
        <taxon>Eukaryota</taxon>
        <taxon>Fungi</taxon>
        <taxon>Dikarya</taxon>
        <taxon>Basidiomycota</taxon>
        <taxon>Agaricomycotina</taxon>
        <taxon>Agaricomycetes</taxon>
        <taxon>Gloeophyllales</taxon>
        <taxon>Gloeophyllaceae</taxon>
        <taxon>Neolentinus</taxon>
    </lineage>
</organism>
<gene>
    <name evidence="2" type="ORF">NEOLEDRAFT_1180584</name>
</gene>
<dbReference type="EMBL" id="KV425591">
    <property type="protein sequence ID" value="KZT22831.1"/>
    <property type="molecule type" value="Genomic_DNA"/>
</dbReference>
<feature type="compositionally biased region" description="Low complexity" evidence="1">
    <location>
        <begin position="66"/>
        <end position="80"/>
    </location>
</feature>
<dbReference type="InParanoid" id="A0A165QSW1"/>
<dbReference type="Proteomes" id="UP000076761">
    <property type="component" value="Unassembled WGS sequence"/>
</dbReference>
<proteinExistence type="predicted"/>
<accession>A0A165QSW1</accession>
<evidence type="ECO:0000256" key="1">
    <source>
        <dbReference type="SAM" id="MobiDB-lite"/>
    </source>
</evidence>
<evidence type="ECO:0000313" key="2">
    <source>
        <dbReference type="EMBL" id="KZT22831.1"/>
    </source>
</evidence>
<reference evidence="2 3" key="1">
    <citation type="journal article" date="2016" name="Mol. Biol. Evol.">
        <title>Comparative Genomics of Early-Diverging Mushroom-Forming Fungi Provides Insights into the Origins of Lignocellulose Decay Capabilities.</title>
        <authorList>
            <person name="Nagy L.G."/>
            <person name="Riley R."/>
            <person name="Tritt A."/>
            <person name="Adam C."/>
            <person name="Daum C."/>
            <person name="Floudas D."/>
            <person name="Sun H."/>
            <person name="Yadav J.S."/>
            <person name="Pangilinan J."/>
            <person name="Larsson K.H."/>
            <person name="Matsuura K."/>
            <person name="Barry K."/>
            <person name="Labutti K."/>
            <person name="Kuo R."/>
            <person name="Ohm R.A."/>
            <person name="Bhattacharya S.S."/>
            <person name="Shirouzu T."/>
            <person name="Yoshinaga Y."/>
            <person name="Martin F.M."/>
            <person name="Grigoriev I.V."/>
            <person name="Hibbett D.S."/>
        </authorList>
    </citation>
    <scope>NUCLEOTIDE SEQUENCE [LARGE SCALE GENOMIC DNA]</scope>
    <source>
        <strain evidence="2 3">HHB14362 ss-1</strain>
    </source>
</reference>
<evidence type="ECO:0000313" key="3">
    <source>
        <dbReference type="Proteomes" id="UP000076761"/>
    </source>
</evidence>
<sequence length="117" mass="12289">MANYTPFRFCANSWKGEQAAIDSHSTYWYRVKRAAISLSVPLPSPLPLILSAPDVPFSDAALTAAAAPAPTAAPDAAAAPNGGHEAEEDGQEEVRGRAQAVVFALSLLATTCCYQLL</sequence>
<dbReference type="AlphaFoldDB" id="A0A165QSW1"/>
<feature type="region of interest" description="Disordered" evidence="1">
    <location>
        <begin position="66"/>
        <end position="93"/>
    </location>
</feature>
<name>A0A165QSW1_9AGAM</name>